<dbReference type="Gene3D" id="1.10.150.720">
    <property type="entry name" value="Haloacid dehalogenase-like hydrolase"/>
    <property type="match status" value="1"/>
</dbReference>
<dbReference type="InterPro" id="IPR036412">
    <property type="entry name" value="HAD-like_sf"/>
</dbReference>
<sequence length="196" mass="21985">MAIRLVSFDALHTILAPRLPIYVQYSQTFAPFVGVLEPESLKSSFKIALKQLQTEKPAYHGHNGAQGWWEEVIKRTAIGAGADSQVVISSLHEIVPRLMARFSSREGYKLFDDSLPVRELKTMSIRTALVSNTDSRMHLVLRDLDVVSYFDPVILSEETGVDKPSPVIFLRACRALNGSHILKPEQCVHVGDELDW</sequence>
<dbReference type="InterPro" id="IPR023214">
    <property type="entry name" value="HAD_sf"/>
</dbReference>
<dbReference type="STRING" id="765440.A0A0C3F4R2"/>
<dbReference type="GO" id="GO:0016791">
    <property type="term" value="F:phosphatase activity"/>
    <property type="evidence" value="ECO:0007669"/>
    <property type="project" value="UniProtKB-ARBA"/>
</dbReference>
<name>A0A0C3F4R2_PILCF</name>
<dbReference type="InParanoid" id="A0A0C3F4R2"/>
<evidence type="ECO:0000313" key="2">
    <source>
        <dbReference type="Proteomes" id="UP000054166"/>
    </source>
</evidence>
<dbReference type="Pfam" id="PF00702">
    <property type="entry name" value="Hydrolase"/>
    <property type="match status" value="1"/>
</dbReference>
<dbReference type="Proteomes" id="UP000054166">
    <property type="component" value="Unassembled WGS sequence"/>
</dbReference>
<reference evidence="2" key="2">
    <citation type="submission" date="2015-01" db="EMBL/GenBank/DDBJ databases">
        <title>Evolutionary Origins and Diversification of the Mycorrhizal Mutualists.</title>
        <authorList>
            <consortium name="DOE Joint Genome Institute"/>
            <consortium name="Mycorrhizal Genomics Consortium"/>
            <person name="Kohler A."/>
            <person name="Kuo A."/>
            <person name="Nagy L.G."/>
            <person name="Floudas D."/>
            <person name="Copeland A."/>
            <person name="Barry K.W."/>
            <person name="Cichocki N."/>
            <person name="Veneault-Fourrey C."/>
            <person name="LaButti K."/>
            <person name="Lindquist E.A."/>
            <person name="Lipzen A."/>
            <person name="Lundell T."/>
            <person name="Morin E."/>
            <person name="Murat C."/>
            <person name="Riley R."/>
            <person name="Ohm R."/>
            <person name="Sun H."/>
            <person name="Tunlid A."/>
            <person name="Henrissat B."/>
            <person name="Grigoriev I.V."/>
            <person name="Hibbett D.S."/>
            <person name="Martin F."/>
        </authorList>
    </citation>
    <scope>NUCLEOTIDE SEQUENCE [LARGE SCALE GENOMIC DNA]</scope>
    <source>
        <strain evidence="2">F 1598</strain>
    </source>
</reference>
<dbReference type="SUPFAM" id="SSF56784">
    <property type="entry name" value="HAD-like"/>
    <property type="match status" value="1"/>
</dbReference>
<protein>
    <submittedName>
        <fullName evidence="1">Uncharacterized protein</fullName>
    </submittedName>
</protein>
<dbReference type="PANTHER" id="PTHR46191">
    <property type="match status" value="1"/>
</dbReference>
<reference evidence="1 2" key="1">
    <citation type="submission" date="2014-04" db="EMBL/GenBank/DDBJ databases">
        <authorList>
            <consortium name="DOE Joint Genome Institute"/>
            <person name="Kuo A."/>
            <person name="Tarkka M."/>
            <person name="Buscot F."/>
            <person name="Kohler A."/>
            <person name="Nagy L.G."/>
            <person name="Floudas D."/>
            <person name="Copeland A."/>
            <person name="Barry K.W."/>
            <person name="Cichocki N."/>
            <person name="Veneault-Fourrey C."/>
            <person name="LaButti K."/>
            <person name="Lindquist E.A."/>
            <person name="Lipzen A."/>
            <person name="Lundell T."/>
            <person name="Morin E."/>
            <person name="Murat C."/>
            <person name="Sun H."/>
            <person name="Tunlid A."/>
            <person name="Henrissat B."/>
            <person name="Grigoriev I.V."/>
            <person name="Hibbett D.S."/>
            <person name="Martin F."/>
            <person name="Nordberg H.P."/>
            <person name="Cantor M.N."/>
            <person name="Hua S.X."/>
        </authorList>
    </citation>
    <scope>NUCLEOTIDE SEQUENCE [LARGE SCALE GENOMIC DNA]</scope>
    <source>
        <strain evidence="1 2">F 1598</strain>
    </source>
</reference>
<dbReference type="FunCoup" id="A0A0C3F4R2">
    <property type="interactions" value="201"/>
</dbReference>
<dbReference type="InterPro" id="IPR051828">
    <property type="entry name" value="HAD-like_hydrolase_domain"/>
</dbReference>
<dbReference type="PANTHER" id="PTHR46191:SF2">
    <property type="entry name" value="HALOACID DEHALOGENASE-LIKE HYDROLASE DOMAIN-CONTAINING PROTEIN 3"/>
    <property type="match status" value="1"/>
</dbReference>
<accession>A0A0C3F4R2</accession>
<dbReference type="HOGENOM" id="CLU_045011_8_0_1"/>
<dbReference type="InterPro" id="IPR006439">
    <property type="entry name" value="HAD-SF_hydro_IA"/>
</dbReference>
<keyword evidence="2" id="KW-1185">Reference proteome</keyword>
<gene>
    <name evidence="1" type="ORF">PILCRDRAFT_827609</name>
</gene>
<dbReference type="GO" id="GO:0005634">
    <property type="term" value="C:nucleus"/>
    <property type="evidence" value="ECO:0007669"/>
    <property type="project" value="TreeGrafter"/>
</dbReference>
<dbReference type="AlphaFoldDB" id="A0A0C3F4R2"/>
<dbReference type="InterPro" id="IPR044924">
    <property type="entry name" value="HAD-SF_hydro_IA_REG-2-like_cap"/>
</dbReference>
<dbReference type="EMBL" id="KN833051">
    <property type="protein sequence ID" value="KIM75049.1"/>
    <property type="molecule type" value="Genomic_DNA"/>
</dbReference>
<evidence type="ECO:0000313" key="1">
    <source>
        <dbReference type="EMBL" id="KIM75049.1"/>
    </source>
</evidence>
<dbReference type="OrthoDB" id="444127at2759"/>
<organism evidence="1 2">
    <name type="scientific">Piloderma croceum (strain F 1598)</name>
    <dbReference type="NCBI Taxonomy" id="765440"/>
    <lineage>
        <taxon>Eukaryota</taxon>
        <taxon>Fungi</taxon>
        <taxon>Dikarya</taxon>
        <taxon>Basidiomycota</taxon>
        <taxon>Agaricomycotina</taxon>
        <taxon>Agaricomycetes</taxon>
        <taxon>Agaricomycetidae</taxon>
        <taxon>Atheliales</taxon>
        <taxon>Atheliaceae</taxon>
        <taxon>Piloderma</taxon>
    </lineage>
</organism>
<dbReference type="NCBIfam" id="TIGR01549">
    <property type="entry name" value="HAD-SF-IA-v1"/>
    <property type="match status" value="1"/>
</dbReference>
<dbReference type="Gene3D" id="3.40.50.1000">
    <property type="entry name" value="HAD superfamily/HAD-like"/>
    <property type="match status" value="1"/>
</dbReference>
<proteinExistence type="predicted"/>